<organism evidence="3 4">
    <name type="scientific">Segniliparus rotundus (strain ATCC BAA-972 / CDC 1076 / CIP 108378 / DSM 44985 / JCM 13578)</name>
    <dbReference type="NCBI Taxonomy" id="640132"/>
    <lineage>
        <taxon>Bacteria</taxon>
        <taxon>Bacillati</taxon>
        <taxon>Actinomycetota</taxon>
        <taxon>Actinomycetes</taxon>
        <taxon>Mycobacteriales</taxon>
        <taxon>Segniliparaceae</taxon>
        <taxon>Segniliparus</taxon>
    </lineage>
</organism>
<name>D6Z8F6_SEGRD</name>
<dbReference type="HOGENOM" id="CLU_1730126_0_0_11"/>
<sequence>MLKICCILSGGTQFGSHKRVCALIILAMRLLNTAIAAAVLAFAPFATAAANASDHDNWSAAIAVSPSTGSIGTISGPATRRIEEGFAKEICARNGAADCMIVTSFTDTCATVAKGMKAAKGDDGKEVREAQFFTELGGDDETDEREIRVLDACKAGAQDCALVTTYCAG</sequence>
<dbReference type="InterPro" id="IPR025240">
    <property type="entry name" value="DUF4189"/>
</dbReference>
<keyword evidence="1" id="KW-0472">Membrane</keyword>
<proteinExistence type="predicted"/>
<evidence type="ECO:0000256" key="1">
    <source>
        <dbReference type="SAM" id="Phobius"/>
    </source>
</evidence>
<evidence type="ECO:0000259" key="2">
    <source>
        <dbReference type="Pfam" id="PF13827"/>
    </source>
</evidence>
<keyword evidence="4" id="KW-1185">Reference proteome</keyword>
<dbReference type="Pfam" id="PF13827">
    <property type="entry name" value="DUF4189"/>
    <property type="match status" value="1"/>
</dbReference>
<dbReference type="EMBL" id="CP001958">
    <property type="protein sequence ID" value="ADG98236.1"/>
    <property type="molecule type" value="Genomic_DNA"/>
</dbReference>
<gene>
    <name evidence="3" type="ordered locus">Srot_1776</name>
</gene>
<feature type="transmembrane region" description="Helical" evidence="1">
    <location>
        <begin position="20"/>
        <end position="43"/>
    </location>
</feature>
<dbReference type="AlphaFoldDB" id="D6Z8F6"/>
<reference evidence="3 4" key="1">
    <citation type="journal article" date="2010" name="Stand. Genomic Sci.">
        <title>Complete genome sequence of Segniliparus rotundus type strain (CDC 1076).</title>
        <authorList>
            <person name="Sikorski J."/>
            <person name="Lapidus A."/>
            <person name="Copeland A."/>
            <person name="Misra M."/>
            <person name="Glavina Del Rio T."/>
            <person name="Nolan M."/>
            <person name="Lucas S."/>
            <person name="Chen F."/>
            <person name="Tice H."/>
            <person name="Cheng J.F."/>
            <person name="Jando M."/>
            <person name="Schneider S."/>
            <person name="Bruce D."/>
            <person name="Goodwin L."/>
            <person name="Pitluck S."/>
            <person name="Liolios K."/>
            <person name="Mikhailova N."/>
            <person name="Pati A."/>
            <person name="Ivanova N."/>
            <person name="Mavromatis K."/>
            <person name="Chen A."/>
            <person name="Palaniappan K."/>
            <person name="Chertkov O."/>
            <person name="Land M."/>
            <person name="Hauser L."/>
            <person name="Chang Y.J."/>
            <person name="Jeffries C.D."/>
            <person name="Brettin T."/>
            <person name="Detter J.C."/>
            <person name="Han C."/>
            <person name="Rohde M."/>
            <person name="Goker M."/>
            <person name="Bristow J."/>
            <person name="Eisen J.A."/>
            <person name="Markowitz V."/>
            <person name="Hugenholtz P."/>
            <person name="Kyrpides N.C."/>
            <person name="Klenk H.P."/>
        </authorList>
    </citation>
    <scope>NUCLEOTIDE SEQUENCE [LARGE SCALE GENOMIC DNA]</scope>
    <source>
        <strain evidence="4">ATCC BAA-972 / CDC 1076 / CIP 108378 / DSM 44985 / JCM 13578</strain>
    </source>
</reference>
<feature type="domain" description="DUF4189" evidence="2">
    <location>
        <begin position="60"/>
        <end position="167"/>
    </location>
</feature>
<dbReference type="Proteomes" id="UP000002247">
    <property type="component" value="Chromosome"/>
</dbReference>
<evidence type="ECO:0000313" key="4">
    <source>
        <dbReference type="Proteomes" id="UP000002247"/>
    </source>
</evidence>
<accession>D6Z8F6</accession>
<evidence type="ECO:0000313" key="3">
    <source>
        <dbReference type="EMBL" id="ADG98236.1"/>
    </source>
</evidence>
<keyword evidence="1" id="KW-1133">Transmembrane helix</keyword>
<keyword evidence="1" id="KW-0812">Transmembrane</keyword>
<dbReference type="KEGG" id="srt:Srot_1776"/>
<protein>
    <recommendedName>
        <fullName evidence="2">DUF4189 domain-containing protein</fullName>
    </recommendedName>
</protein>